<proteinExistence type="predicted"/>
<protein>
    <submittedName>
        <fullName evidence="2">Uncharacterized protein</fullName>
    </submittedName>
</protein>
<feature type="transmembrane region" description="Helical" evidence="1">
    <location>
        <begin position="100"/>
        <end position="118"/>
    </location>
</feature>
<sequence>MVSQQRARGLMEHMEFVLHNILSNSRQFLGKIPRISTQDWNKIREWNKPPPSRSQQSVHGVIHHQYLKEPHALLALAPQLVEQGAKPGTFIPLLFEKSKWTIVAILGVMMSGAAFTLLDPSYRMQRLQTTCGNINGPLIVCSPICTGLPSVQWHLQFGG</sequence>
<accession>A0AAD4GWB6</accession>
<dbReference type="GO" id="GO:0031177">
    <property type="term" value="F:phosphopantetheine binding"/>
    <property type="evidence" value="ECO:0007669"/>
    <property type="project" value="TreeGrafter"/>
</dbReference>
<evidence type="ECO:0000313" key="2">
    <source>
        <dbReference type="EMBL" id="KAF9891520.1"/>
    </source>
</evidence>
<evidence type="ECO:0000256" key="1">
    <source>
        <dbReference type="SAM" id="Phobius"/>
    </source>
</evidence>
<dbReference type="GO" id="GO:0044550">
    <property type="term" value="P:secondary metabolite biosynthetic process"/>
    <property type="evidence" value="ECO:0007669"/>
    <property type="project" value="TreeGrafter"/>
</dbReference>
<dbReference type="PANTHER" id="PTHR45527">
    <property type="entry name" value="NONRIBOSOMAL PEPTIDE SYNTHETASE"/>
    <property type="match status" value="1"/>
</dbReference>
<dbReference type="Proteomes" id="UP001194746">
    <property type="component" value="Unassembled WGS sequence"/>
</dbReference>
<dbReference type="AlphaFoldDB" id="A0AAD4GWB6"/>
<comment type="caution">
    <text evidence="2">The sequence shown here is derived from an EMBL/GenBank/DDBJ whole genome shotgun (WGS) entry which is preliminary data.</text>
</comment>
<dbReference type="SUPFAM" id="SSF56801">
    <property type="entry name" value="Acetyl-CoA synthetase-like"/>
    <property type="match status" value="1"/>
</dbReference>
<gene>
    <name evidence="2" type="ORF">FE257_003987</name>
</gene>
<dbReference type="EMBL" id="VCAU01000018">
    <property type="protein sequence ID" value="KAF9891520.1"/>
    <property type="molecule type" value="Genomic_DNA"/>
</dbReference>
<dbReference type="Gene3D" id="3.40.50.980">
    <property type="match status" value="1"/>
</dbReference>
<organism evidence="2 3">
    <name type="scientific">Aspergillus nanangensis</name>
    <dbReference type="NCBI Taxonomy" id="2582783"/>
    <lineage>
        <taxon>Eukaryota</taxon>
        <taxon>Fungi</taxon>
        <taxon>Dikarya</taxon>
        <taxon>Ascomycota</taxon>
        <taxon>Pezizomycotina</taxon>
        <taxon>Eurotiomycetes</taxon>
        <taxon>Eurotiomycetidae</taxon>
        <taxon>Eurotiales</taxon>
        <taxon>Aspergillaceae</taxon>
        <taxon>Aspergillus</taxon>
        <taxon>Aspergillus subgen. Circumdati</taxon>
    </lineage>
</organism>
<reference evidence="2" key="1">
    <citation type="journal article" date="2019" name="Beilstein J. Org. Chem.">
        <title>Nanangenines: drimane sesquiterpenoids as the dominant metabolite cohort of a novel Australian fungus, Aspergillus nanangensis.</title>
        <authorList>
            <person name="Lacey H.J."/>
            <person name="Gilchrist C.L.M."/>
            <person name="Crombie A."/>
            <person name="Kalaitzis J.A."/>
            <person name="Vuong D."/>
            <person name="Rutledge P.J."/>
            <person name="Turner P."/>
            <person name="Pitt J.I."/>
            <person name="Lacey E."/>
            <person name="Chooi Y.H."/>
            <person name="Piggott A.M."/>
        </authorList>
    </citation>
    <scope>NUCLEOTIDE SEQUENCE</scope>
    <source>
        <strain evidence="2">MST-FP2251</strain>
    </source>
</reference>
<reference evidence="2" key="2">
    <citation type="submission" date="2020-02" db="EMBL/GenBank/DDBJ databases">
        <authorList>
            <person name="Gilchrist C.L.M."/>
            <person name="Chooi Y.-H."/>
        </authorList>
    </citation>
    <scope>NUCLEOTIDE SEQUENCE</scope>
    <source>
        <strain evidence="2">MST-FP2251</strain>
    </source>
</reference>
<keyword evidence="1" id="KW-1133">Transmembrane helix</keyword>
<keyword evidence="1" id="KW-0472">Membrane</keyword>
<dbReference type="GO" id="GO:0043041">
    <property type="term" value="P:amino acid activation for nonribosomal peptide biosynthetic process"/>
    <property type="evidence" value="ECO:0007669"/>
    <property type="project" value="TreeGrafter"/>
</dbReference>
<name>A0AAD4GWB6_ASPNN</name>
<dbReference type="GO" id="GO:0005737">
    <property type="term" value="C:cytoplasm"/>
    <property type="evidence" value="ECO:0007669"/>
    <property type="project" value="TreeGrafter"/>
</dbReference>
<keyword evidence="1" id="KW-0812">Transmembrane</keyword>
<evidence type="ECO:0000313" key="3">
    <source>
        <dbReference type="Proteomes" id="UP001194746"/>
    </source>
</evidence>
<dbReference type="PANTHER" id="PTHR45527:SF1">
    <property type="entry name" value="FATTY ACID SYNTHASE"/>
    <property type="match status" value="1"/>
</dbReference>
<keyword evidence="3" id="KW-1185">Reference proteome</keyword>